<protein>
    <submittedName>
        <fullName evidence="1">Endonuclease-reverse transcriptase</fullName>
    </submittedName>
</protein>
<dbReference type="GO" id="GO:0003964">
    <property type="term" value="F:RNA-directed DNA polymerase activity"/>
    <property type="evidence" value="ECO:0007669"/>
    <property type="project" value="UniProtKB-KW"/>
</dbReference>
<dbReference type="EMBL" id="MRZV01000947">
    <property type="protein sequence ID" value="PIK42267.1"/>
    <property type="molecule type" value="Genomic_DNA"/>
</dbReference>
<name>A0A2G8K2N2_STIJA</name>
<keyword evidence="1" id="KW-0808">Transferase</keyword>
<accession>A0A2G8K2N2</accession>
<gene>
    <name evidence="1" type="ORF">BSL78_20876</name>
</gene>
<dbReference type="OrthoDB" id="6783874at2759"/>
<dbReference type="GO" id="GO:0004519">
    <property type="term" value="F:endonuclease activity"/>
    <property type="evidence" value="ECO:0007669"/>
    <property type="project" value="UniProtKB-KW"/>
</dbReference>
<dbReference type="AlphaFoldDB" id="A0A2G8K2N2"/>
<keyword evidence="1" id="KW-0540">Nuclease</keyword>
<keyword evidence="1" id="KW-0548">Nucleotidyltransferase</keyword>
<keyword evidence="1" id="KW-0255">Endonuclease</keyword>
<keyword evidence="1" id="KW-0695">RNA-directed DNA polymerase</keyword>
<organism evidence="1 2">
    <name type="scientific">Stichopus japonicus</name>
    <name type="common">Sea cucumber</name>
    <dbReference type="NCBI Taxonomy" id="307972"/>
    <lineage>
        <taxon>Eukaryota</taxon>
        <taxon>Metazoa</taxon>
        <taxon>Echinodermata</taxon>
        <taxon>Eleutherozoa</taxon>
        <taxon>Echinozoa</taxon>
        <taxon>Holothuroidea</taxon>
        <taxon>Aspidochirotacea</taxon>
        <taxon>Aspidochirotida</taxon>
        <taxon>Stichopodidae</taxon>
        <taxon>Apostichopus</taxon>
    </lineage>
</organism>
<keyword evidence="2" id="KW-1185">Reference proteome</keyword>
<evidence type="ECO:0000313" key="1">
    <source>
        <dbReference type="EMBL" id="PIK42267.1"/>
    </source>
</evidence>
<reference evidence="1 2" key="1">
    <citation type="journal article" date="2017" name="PLoS Biol.">
        <title>The sea cucumber genome provides insights into morphological evolution and visceral regeneration.</title>
        <authorList>
            <person name="Zhang X."/>
            <person name="Sun L."/>
            <person name="Yuan J."/>
            <person name="Sun Y."/>
            <person name="Gao Y."/>
            <person name="Zhang L."/>
            <person name="Li S."/>
            <person name="Dai H."/>
            <person name="Hamel J.F."/>
            <person name="Liu C."/>
            <person name="Yu Y."/>
            <person name="Liu S."/>
            <person name="Lin W."/>
            <person name="Guo K."/>
            <person name="Jin S."/>
            <person name="Xu P."/>
            <person name="Storey K.B."/>
            <person name="Huan P."/>
            <person name="Zhang T."/>
            <person name="Zhou Y."/>
            <person name="Zhang J."/>
            <person name="Lin C."/>
            <person name="Li X."/>
            <person name="Xing L."/>
            <person name="Huo D."/>
            <person name="Sun M."/>
            <person name="Wang L."/>
            <person name="Mercier A."/>
            <person name="Li F."/>
            <person name="Yang H."/>
            <person name="Xiang J."/>
        </authorList>
    </citation>
    <scope>NUCLEOTIDE SEQUENCE [LARGE SCALE GENOMIC DNA]</scope>
    <source>
        <strain evidence="1">Shaxun</strain>
        <tissue evidence="1">Muscle</tissue>
    </source>
</reference>
<sequence>MIVPTPEIFTRLAIARDATTGQLIGLWKAKEISLKLKKQLVKSLVWSVALYSAESWTLKQNDMKKMESLELWVWRKCFRSAGKIEKTNAWIRQWVGVSEEEGLLVQLRKRKLSMYGHWKRRSDSLIQMTVEGEVEGKARPGRRKTGWIDNIRKWTDGGMTVPRAKANKRMPTVL</sequence>
<proteinExistence type="predicted"/>
<keyword evidence="1" id="KW-0378">Hydrolase</keyword>
<dbReference type="Proteomes" id="UP000230750">
    <property type="component" value="Unassembled WGS sequence"/>
</dbReference>
<comment type="caution">
    <text evidence="1">The sequence shown here is derived from an EMBL/GenBank/DDBJ whole genome shotgun (WGS) entry which is preliminary data.</text>
</comment>
<evidence type="ECO:0000313" key="2">
    <source>
        <dbReference type="Proteomes" id="UP000230750"/>
    </source>
</evidence>